<dbReference type="InterPro" id="IPR058575">
    <property type="entry name" value="NTP_transf_8_dom"/>
</dbReference>
<dbReference type="Proteomes" id="UP000248975">
    <property type="component" value="Unassembled WGS sequence"/>
</dbReference>
<evidence type="ECO:0000259" key="1">
    <source>
        <dbReference type="Pfam" id="PF12281"/>
    </source>
</evidence>
<evidence type="ECO:0000313" key="3">
    <source>
        <dbReference type="EMBL" id="PZQ99765.1"/>
    </source>
</evidence>
<sequence>MIQRHSTTGHAAYQDLLRALNDGQVAQLRGTPTREIRSGRAYWYDSYRVGDQVKKSYIGEDTPELAARIERHREIIQTEKDRAAHRTRLVRLLRAEGYLSADSETGSILNAMAKTGVFRLGGTIVGTNAFRLYEGELGVRYSFDDLAQTGDIDIAQFERLSLALDDQVETALVDTFRDLDFAPIPSLQGQAVWRWKQTKSETLIEFLTPSFRPEEDIRDLPALGVSAQSLHFLNYLIAEPIKAAVLYRSGVLVQIPRPERYAIHKLIVADRRRNGPDALKAVKDRAQAAFLINALAEDRPDELRQAYEEALANGPKWRDRIEATLKRLPETQKILTRL</sequence>
<evidence type="ECO:0000313" key="4">
    <source>
        <dbReference type="Proteomes" id="UP000248975"/>
    </source>
</evidence>
<dbReference type="PIRSF" id="PIRSF031854">
    <property type="entry name" value="UCP031854"/>
    <property type="match status" value="1"/>
</dbReference>
<evidence type="ECO:0000259" key="2">
    <source>
        <dbReference type="Pfam" id="PF20586"/>
    </source>
</evidence>
<dbReference type="Pfam" id="PF12281">
    <property type="entry name" value="NTP_transf_8"/>
    <property type="match status" value="1"/>
</dbReference>
<dbReference type="Pfam" id="PF20586">
    <property type="entry name" value="DUF6788"/>
    <property type="match status" value="1"/>
</dbReference>
<gene>
    <name evidence="3" type="ORF">DI533_03715</name>
</gene>
<name>A0A2W5SK92_CERSP</name>
<dbReference type="InterPro" id="IPR046738">
    <property type="entry name" value="DUF6788"/>
</dbReference>
<accession>A0A2W5SK92</accession>
<proteinExistence type="predicted"/>
<feature type="domain" description="DUF6788" evidence="2">
    <location>
        <begin position="14"/>
        <end position="66"/>
    </location>
</feature>
<dbReference type="EMBL" id="QFQS01000001">
    <property type="protein sequence ID" value="PZQ99765.1"/>
    <property type="molecule type" value="Genomic_DNA"/>
</dbReference>
<reference evidence="3 4" key="1">
    <citation type="submission" date="2017-08" db="EMBL/GenBank/DDBJ databases">
        <title>Infants hospitalized years apart are colonized by the same room-sourced microbial strains.</title>
        <authorList>
            <person name="Brooks B."/>
            <person name="Olm M.R."/>
            <person name="Firek B.A."/>
            <person name="Baker R."/>
            <person name="Thomas B.C."/>
            <person name="Morowitz M.J."/>
            <person name="Banfield J.F."/>
        </authorList>
    </citation>
    <scope>NUCLEOTIDE SEQUENCE [LARGE SCALE GENOMIC DNA]</scope>
    <source>
        <strain evidence="3">S2_003_000_R2_11</strain>
    </source>
</reference>
<organism evidence="3 4">
    <name type="scientific">Cereibacter sphaeroides</name>
    <name type="common">Rhodobacter sphaeroides</name>
    <dbReference type="NCBI Taxonomy" id="1063"/>
    <lineage>
        <taxon>Bacteria</taxon>
        <taxon>Pseudomonadati</taxon>
        <taxon>Pseudomonadota</taxon>
        <taxon>Alphaproteobacteria</taxon>
        <taxon>Rhodobacterales</taxon>
        <taxon>Paracoccaceae</taxon>
        <taxon>Cereibacter</taxon>
    </lineage>
</organism>
<dbReference type="AlphaFoldDB" id="A0A2W5SK92"/>
<protein>
    <submittedName>
        <fullName evidence="3">Uncharacterized protein</fullName>
    </submittedName>
</protein>
<comment type="caution">
    <text evidence="3">The sequence shown here is derived from an EMBL/GenBank/DDBJ whole genome shotgun (WGS) entry which is preliminary data.</text>
</comment>
<dbReference type="InterPro" id="IPR022550">
    <property type="entry name" value="NTP_transf_8"/>
</dbReference>
<feature type="domain" description="Nucleotidyltransferase-like" evidence="1">
    <location>
        <begin position="104"/>
        <end position="311"/>
    </location>
</feature>